<dbReference type="GO" id="GO:0005524">
    <property type="term" value="F:ATP binding"/>
    <property type="evidence" value="ECO:0007669"/>
    <property type="project" value="UniProtKB-UniRule"/>
</dbReference>
<dbReference type="PANTHER" id="PTHR22683">
    <property type="entry name" value="SPORULATION PROTEIN RELATED"/>
    <property type="match status" value="1"/>
</dbReference>
<comment type="caution">
    <text evidence="8">The sequence shown here is derived from an EMBL/GenBank/DDBJ whole genome shotgun (WGS) entry which is preliminary data.</text>
</comment>
<dbReference type="InterPro" id="IPR002543">
    <property type="entry name" value="FtsK_dom"/>
</dbReference>
<organism evidence="8 9">
    <name type="scientific">Butyrivibrio fibrisolvens</name>
    <dbReference type="NCBI Taxonomy" id="831"/>
    <lineage>
        <taxon>Bacteria</taxon>
        <taxon>Bacillati</taxon>
        <taxon>Bacillota</taxon>
        <taxon>Clostridia</taxon>
        <taxon>Lachnospirales</taxon>
        <taxon>Lachnospiraceae</taxon>
        <taxon>Butyrivibrio</taxon>
    </lineage>
</organism>
<keyword evidence="2 4" id="KW-0547">Nucleotide-binding</keyword>
<evidence type="ECO:0000256" key="4">
    <source>
        <dbReference type="PROSITE-ProRule" id="PRU00289"/>
    </source>
</evidence>
<keyword evidence="6" id="KW-1133">Transmembrane helix</keyword>
<keyword evidence="5" id="KW-0175">Coiled coil</keyword>
<dbReference type="Gene3D" id="3.40.50.300">
    <property type="entry name" value="P-loop containing nucleotide triphosphate hydrolases"/>
    <property type="match status" value="2"/>
</dbReference>
<evidence type="ECO:0000256" key="1">
    <source>
        <dbReference type="ARBA" id="ARBA00022737"/>
    </source>
</evidence>
<dbReference type="InterPro" id="IPR023839">
    <property type="entry name" value="Firmicutes_EssC_C"/>
</dbReference>
<dbReference type="CDD" id="cd01127">
    <property type="entry name" value="TrwB_TraG_TraD_VirD4"/>
    <property type="match status" value="1"/>
</dbReference>
<gene>
    <name evidence="8" type="primary">essC</name>
    <name evidence="8" type="ORF">CPT75_05685</name>
</gene>
<evidence type="ECO:0000259" key="7">
    <source>
        <dbReference type="PROSITE" id="PS50901"/>
    </source>
</evidence>
<protein>
    <submittedName>
        <fullName evidence="8">Type VII secretion protein EssC</fullName>
    </submittedName>
</protein>
<dbReference type="PANTHER" id="PTHR22683:SF1">
    <property type="entry name" value="TYPE VII SECRETION SYSTEM PROTEIN ESSC"/>
    <property type="match status" value="1"/>
</dbReference>
<dbReference type="Pfam" id="PF01580">
    <property type="entry name" value="FtsK_SpoIIIE"/>
    <property type="match status" value="2"/>
</dbReference>
<dbReference type="NCBIfam" id="TIGR03928">
    <property type="entry name" value="T7_EssCb_Firm"/>
    <property type="match status" value="1"/>
</dbReference>
<dbReference type="Proteomes" id="UP000245488">
    <property type="component" value="Chromosome"/>
</dbReference>
<feature type="domain" description="FtsK" evidence="7">
    <location>
        <begin position="1017"/>
        <end position="1200"/>
    </location>
</feature>
<keyword evidence="9" id="KW-1185">Reference proteome</keyword>
<evidence type="ECO:0000256" key="3">
    <source>
        <dbReference type="ARBA" id="ARBA00022840"/>
    </source>
</evidence>
<dbReference type="SUPFAM" id="SSF49879">
    <property type="entry name" value="SMAD/FHA domain"/>
    <property type="match status" value="1"/>
</dbReference>
<dbReference type="InterPro" id="IPR008984">
    <property type="entry name" value="SMAD_FHA_dom_sf"/>
</dbReference>
<accession>A0A317FY63</accession>
<name>A0A317FY63_BUTFI</name>
<keyword evidence="1" id="KW-0677">Repeat</keyword>
<keyword evidence="6" id="KW-0812">Transmembrane</keyword>
<feature type="transmembrane region" description="Helical" evidence="6">
    <location>
        <begin position="267"/>
        <end position="287"/>
    </location>
</feature>
<feature type="binding site" evidence="4">
    <location>
        <begin position="1033"/>
        <end position="1040"/>
    </location>
    <ligand>
        <name>ATP</name>
        <dbReference type="ChEBI" id="CHEBI:30616"/>
    </ligand>
</feature>
<evidence type="ECO:0000313" key="8">
    <source>
        <dbReference type="EMBL" id="PWT26654.1"/>
    </source>
</evidence>
<proteinExistence type="predicted"/>
<feature type="transmembrane region" description="Helical" evidence="6">
    <location>
        <begin position="293"/>
        <end position="315"/>
    </location>
</feature>
<feature type="coiled-coil region" evidence="5">
    <location>
        <begin position="322"/>
        <end position="349"/>
    </location>
</feature>
<dbReference type="EMBL" id="NXNG01000001">
    <property type="protein sequence ID" value="PWT26654.1"/>
    <property type="molecule type" value="Genomic_DNA"/>
</dbReference>
<reference evidence="8 9" key="1">
    <citation type="submission" date="2017-09" db="EMBL/GenBank/DDBJ databases">
        <title>High-quality draft genome sequence of Butyrivibrio fibrisolvens INBov1, isolated from cow rumen.</title>
        <authorList>
            <person name="Rodriguez Hernaez J."/>
            <person name="Rivarola M."/>
            <person name="Paniego N."/>
            <person name="Cravero S."/>
            <person name="Ceron Cucchi M."/>
            <person name="Martinez M.C."/>
        </authorList>
    </citation>
    <scope>NUCLEOTIDE SEQUENCE [LARGE SCALE GENOMIC DNA]</scope>
    <source>
        <strain evidence="8 9">INBov1</strain>
    </source>
</reference>
<dbReference type="SUPFAM" id="SSF52540">
    <property type="entry name" value="P-loop containing nucleoside triphosphate hydrolases"/>
    <property type="match status" value="2"/>
</dbReference>
<sequence>MAGKTMNYRVTIYNSRIYREVTISDNSFNTLSIGTGEECHVALIRNDYFEDFKILIEKHQDKFTLFCEGGIYIKSEASFNESIHDLVPGDSITVRYKASDADVLYIDFMADFGIVQDNYNLAILMPVGRMIYVGGASGSDIFINDLVTGGESAGLIYNGDNYILDPSNLSYGVMVNGVYKKGDKISLYDNDFICINGYFFYLEKGTVYTTDSGKVTSHLSSSLVELSENHLNYPRFFRSVRQQYKDPDYKIKVLPPEKAPEKQKRGLLITLIPSVTMFAAMILLRGVMGGRNITYVLYFGISMGVGIIMSIVNYFKEKKEYKQKMIHRVEKYNEYLDDKEKEIIEARENEKTIFKKRNRSLKDTVSSIEKFDASLFEKAPSDVDFLDICIGMGSVESVCQVEFNEKQFVEIEDPMMEYPEKVHDKYRYIDDMPVVLHLSDSNATGVIGVRSKLYQMAKNLLIEICGQHFYKDVKVFMIMDEIDKQDFEWIRWFKNMSSDNASMRNLIFDDRSRKSGLAYLYGELSARENLKAAEIENLPYIVVFCYRSDAIMNHPVLNYVSKAKDLRFAFVFFEEYEELLNAGCDVKVYLEPQDNRGYIQDSKDGQEVQNFVYDHVERIVAEKCALRLGSVYVDEVSLESTLTKNITMYQLLGIMNAFDLDLNSRWNASKVYESMAAPIGVKSGGEILALDLHEKFHGPHGLVAGTTGSGKSELLQTYILSVATLFHPYEVSFIIIDFKGGGMANQFRDLPHLNGAITNIDGKQIDRSLMSIKAELMRRQELFAKYDVNQIDNYIRLYRDGKTDIPLPHLILIVDEFAELKSDQPEFMKELISAARIGRSLGVHLILATQKPAGVVNDQIWSNSKFKLCLKVQSKSDSNEVLKSPLAAEIREPGRAYLQVGNNELFELFQSAYSGAPTHLGNTDNKRKFEINAVTLSGARIPVYSQKPEKTKGTETQLEALTQYIHDYCDKQNIAKLPSIVLPPLGEIIPYPSDLKVSGTDITVPIGIYDDPARQAQNELELNFTQNHIFILGSSLSGKSYLLQSMIYGLATKYSPEEVSIYIIDFASMIMRTFEKMNHVGAVVTISEDDKLKNLMKFMLSTIDERREKLADIGLSSYSAYREAGYKDMPQIILFVENYTVFRSTYAEHEDNFLKICRDGVAVGISIVITNQQTSGIGYKLLTNFAVKIALNCNDRSQYTALLDRCRIRPDDVPGRGLIPIDNEIKEFQSYLAFSMGKEVERISKINEFIEKVNTKYEGSIVKTIASVPAQVTNAFLKSQYGIKGFDKYKMIEGVAYTDTRAVQTDLISRPLMGILGREDLGRIGYLKYCINEMEDGNKTSPVKLYLIDDTEEKLSFAEGLGITDNYTTSNTEIIDIIEQIHDIAKTRHERLTADAGALEGEPLIMLMINSKTAMDTIVANEDVFNKYKELTDAFKKCKICIWFTNVDNKAISPVGSNPIHRQVRDCGNLLMFENIGDIKILTIPMAIVKAAKKPCVLGDAFCIAGNSITRVKTPQA</sequence>
<feature type="binding site" evidence="4">
    <location>
        <begin position="705"/>
        <end position="712"/>
    </location>
    <ligand>
        <name>ATP</name>
        <dbReference type="ChEBI" id="CHEBI:30616"/>
    </ligand>
</feature>
<dbReference type="InterPro" id="IPR027417">
    <property type="entry name" value="P-loop_NTPase"/>
</dbReference>
<evidence type="ECO:0000313" key="9">
    <source>
        <dbReference type="Proteomes" id="UP000245488"/>
    </source>
</evidence>
<feature type="domain" description="FtsK" evidence="7">
    <location>
        <begin position="685"/>
        <end position="879"/>
    </location>
</feature>
<dbReference type="GO" id="GO:0016020">
    <property type="term" value="C:membrane"/>
    <property type="evidence" value="ECO:0007669"/>
    <property type="project" value="UniProtKB-SubCell"/>
</dbReference>
<dbReference type="InterPro" id="IPR050206">
    <property type="entry name" value="FtsK/SpoIIIE/SftA"/>
</dbReference>
<dbReference type="GO" id="GO:0003677">
    <property type="term" value="F:DNA binding"/>
    <property type="evidence" value="ECO:0007669"/>
    <property type="project" value="InterPro"/>
</dbReference>
<evidence type="ECO:0000256" key="2">
    <source>
        <dbReference type="ARBA" id="ARBA00022741"/>
    </source>
</evidence>
<evidence type="ECO:0000256" key="6">
    <source>
        <dbReference type="SAM" id="Phobius"/>
    </source>
</evidence>
<dbReference type="PROSITE" id="PS50901">
    <property type="entry name" value="FTSK"/>
    <property type="match status" value="2"/>
</dbReference>
<keyword evidence="6" id="KW-0472">Membrane</keyword>
<keyword evidence="3 4" id="KW-0067">ATP-binding</keyword>
<evidence type="ECO:0000256" key="5">
    <source>
        <dbReference type="SAM" id="Coils"/>
    </source>
</evidence>